<evidence type="ECO:0000313" key="7">
    <source>
        <dbReference type="EMBL" id="MBP1851209.1"/>
    </source>
</evidence>
<feature type="transmembrane region" description="Helical" evidence="6">
    <location>
        <begin position="125"/>
        <end position="150"/>
    </location>
</feature>
<feature type="transmembrane region" description="Helical" evidence="6">
    <location>
        <begin position="242"/>
        <end position="261"/>
    </location>
</feature>
<dbReference type="Gene3D" id="1.20.1080.10">
    <property type="entry name" value="Glycerol uptake facilitator protein"/>
    <property type="match status" value="1"/>
</dbReference>
<evidence type="ECO:0000256" key="4">
    <source>
        <dbReference type="ARBA" id="ARBA00023136"/>
    </source>
</evidence>
<dbReference type="InterPro" id="IPR023271">
    <property type="entry name" value="Aquaporin-like"/>
</dbReference>
<evidence type="ECO:0000256" key="5">
    <source>
        <dbReference type="SAM" id="MobiDB-lite"/>
    </source>
</evidence>
<sequence length="270" mass="29529">MSEAEQKDAQSVDELEEDLPSTSAAIHELTRRDGEKEINRDVMALLWSAIAGGMTMSTSMIARGILTAYLPDSDIGFLFDAAGYTIGFILVIVANQQLFTENTLTPVLPFMSEPTLRNFGKLMRIWGTVFLGNMIGCAIAVWFITVMPVFDDKVSSAFLKLGTEMMANSPLEMFAKGVMAGWLIATLVWMLHRVESGHVLVIFIVTYIIAIGGFTHIIVGAVEAMYLWAHGGTDLRQAIVDFALPTLIGNMVGGTLIFALMSHVQVKSDE</sequence>
<feature type="transmembrane region" description="Helical" evidence="6">
    <location>
        <begin position="199"/>
        <end position="222"/>
    </location>
</feature>
<evidence type="ECO:0000256" key="6">
    <source>
        <dbReference type="SAM" id="Phobius"/>
    </source>
</evidence>
<dbReference type="Pfam" id="PF01226">
    <property type="entry name" value="Form_Nir_trans"/>
    <property type="match status" value="1"/>
</dbReference>
<feature type="compositionally biased region" description="Basic and acidic residues" evidence="5">
    <location>
        <begin position="1"/>
        <end position="10"/>
    </location>
</feature>
<comment type="caution">
    <text evidence="7">The sequence shown here is derived from an EMBL/GenBank/DDBJ whole genome shotgun (WGS) entry which is preliminary data.</text>
</comment>
<organism evidence="7 8">
    <name type="scientific">Rhizobium halophytocola</name>
    <dbReference type="NCBI Taxonomy" id="735519"/>
    <lineage>
        <taxon>Bacteria</taxon>
        <taxon>Pseudomonadati</taxon>
        <taxon>Pseudomonadota</taxon>
        <taxon>Alphaproteobacteria</taxon>
        <taxon>Hyphomicrobiales</taxon>
        <taxon>Rhizobiaceae</taxon>
        <taxon>Rhizobium/Agrobacterium group</taxon>
        <taxon>Rhizobium</taxon>
    </lineage>
</organism>
<gene>
    <name evidence="7" type="ORF">J2Z17_002652</name>
</gene>
<keyword evidence="3 6" id="KW-1133">Transmembrane helix</keyword>
<dbReference type="PANTHER" id="PTHR30520">
    <property type="entry name" value="FORMATE TRANSPORTER-RELATED"/>
    <property type="match status" value="1"/>
</dbReference>
<evidence type="ECO:0000256" key="3">
    <source>
        <dbReference type="ARBA" id="ARBA00022989"/>
    </source>
</evidence>
<proteinExistence type="predicted"/>
<keyword evidence="2 6" id="KW-0812">Transmembrane</keyword>
<feature type="transmembrane region" description="Helical" evidence="6">
    <location>
        <begin position="44"/>
        <end position="69"/>
    </location>
</feature>
<dbReference type="PANTHER" id="PTHR30520:SF2">
    <property type="entry name" value="INNER MEMBRANE PROTEIN YFDC"/>
    <property type="match status" value="1"/>
</dbReference>
<evidence type="ECO:0000256" key="2">
    <source>
        <dbReference type="ARBA" id="ARBA00022692"/>
    </source>
</evidence>
<feature type="transmembrane region" description="Helical" evidence="6">
    <location>
        <begin position="75"/>
        <end position="94"/>
    </location>
</feature>
<evidence type="ECO:0000313" key="8">
    <source>
        <dbReference type="Proteomes" id="UP000759443"/>
    </source>
</evidence>
<dbReference type="EMBL" id="JAGGJU010000006">
    <property type="protein sequence ID" value="MBP1851209.1"/>
    <property type="molecule type" value="Genomic_DNA"/>
</dbReference>
<keyword evidence="4 6" id="KW-0472">Membrane</keyword>
<accession>A0ABS4DZY3</accession>
<comment type="subcellular location">
    <subcellularLocation>
        <location evidence="1">Membrane</location>
        <topology evidence="1">Multi-pass membrane protein</topology>
    </subcellularLocation>
</comment>
<dbReference type="Proteomes" id="UP000759443">
    <property type="component" value="Unassembled WGS sequence"/>
</dbReference>
<feature type="transmembrane region" description="Helical" evidence="6">
    <location>
        <begin position="173"/>
        <end position="192"/>
    </location>
</feature>
<keyword evidence="8" id="KW-1185">Reference proteome</keyword>
<dbReference type="RefSeq" id="WP_209945674.1">
    <property type="nucleotide sequence ID" value="NZ_JAGGJU010000006.1"/>
</dbReference>
<evidence type="ECO:0000256" key="1">
    <source>
        <dbReference type="ARBA" id="ARBA00004141"/>
    </source>
</evidence>
<name>A0ABS4DZY3_9HYPH</name>
<dbReference type="InterPro" id="IPR000292">
    <property type="entry name" value="For/NO2_transpt"/>
</dbReference>
<reference evidence="7 8" key="1">
    <citation type="submission" date="2021-03" db="EMBL/GenBank/DDBJ databases">
        <title>Genomic Encyclopedia of Type Strains, Phase IV (KMG-IV): sequencing the most valuable type-strain genomes for metagenomic binning, comparative biology and taxonomic classification.</title>
        <authorList>
            <person name="Goeker M."/>
        </authorList>
    </citation>
    <scope>NUCLEOTIDE SEQUENCE [LARGE SCALE GENOMIC DNA]</scope>
    <source>
        <strain evidence="7 8">DSM 21600</strain>
    </source>
</reference>
<protein>
    <submittedName>
        <fullName evidence="7">Formate/nitrite transporter FocA (FNT family)</fullName>
    </submittedName>
</protein>
<feature type="region of interest" description="Disordered" evidence="5">
    <location>
        <begin position="1"/>
        <end position="25"/>
    </location>
</feature>